<gene>
    <name evidence="3" type="ORF">GPM918_LOCUS5867</name>
    <name evidence="2" type="ORF">OVA965_LOCUS929</name>
    <name evidence="5" type="ORF">SRO942_LOCUS5867</name>
    <name evidence="4" type="ORF">TMI583_LOCUS930</name>
</gene>
<feature type="compositionally biased region" description="Polar residues" evidence="1">
    <location>
        <begin position="74"/>
        <end position="83"/>
    </location>
</feature>
<accession>A0A813W247</accession>
<evidence type="ECO:0000256" key="1">
    <source>
        <dbReference type="SAM" id="MobiDB-lite"/>
    </source>
</evidence>
<evidence type="ECO:0000313" key="5">
    <source>
        <dbReference type="EMBL" id="CAF3634618.1"/>
    </source>
</evidence>
<reference evidence="3" key="1">
    <citation type="submission" date="2021-02" db="EMBL/GenBank/DDBJ databases">
        <authorList>
            <person name="Nowell W R."/>
        </authorList>
    </citation>
    <scope>NUCLEOTIDE SEQUENCE</scope>
</reference>
<dbReference type="Proteomes" id="UP000682733">
    <property type="component" value="Unassembled WGS sequence"/>
</dbReference>
<dbReference type="Proteomes" id="UP000677228">
    <property type="component" value="Unassembled WGS sequence"/>
</dbReference>
<feature type="compositionally biased region" description="Basic residues" evidence="1">
    <location>
        <begin position="84"/>
        <end position="117"/>
    </location>
</feature>
<evidence type="ECO:0000313" key="3">
    <source>
        <dbReference type="EMBL" id="CAF0846956.1"/>
    </source>
</evidence>
<dbReference type="EMBL" id="CAJNOK010000150">
    <property type="protein sequence ID" value="CAF0732819.1"/>
    <property type="molecule type" value="Genomic_DNA"/>
</dbReference>
<feature type="compositionally biased region" description="Low complexity" evidence="1">
    <location>
        <begin position="9"/>
        <end position="22"/>
    </location>
</feature>
<name>A0A813W247_9BILA</name>
<feature type="region of interest" description="Disordered" evidence="1">
    <location>
        <begin position="1"/>
        <end position="117"/>
    </location>
</feature>
<proteinExistence type="predicted"/>
<comment type="caution">
    <text evidence="3">The sequence shown here is derived from an EMBL/GenBank/DDBJ whole genome shotgun (WGS) entry which is preliminary data.</text>
</comment>
<evidence type="ECO:0000313" key="4">
    <source>
        <dbReference type="EMBL" id="CAF3508742.1"/>
    </source>
</evidence>
<dbReference type="Proteomes" id="UP000681722">
    <property type="component" value="Unassembled WGS sequence"/>
</dbReference>
<evidence type="ECO:0000313" key="2">
    <source>
        <dbReference type="EMBL" id="CAF0732819.1"/>
    </source>
</evidence>
<protein>
    <submittedName>
        <fullName evidence="3">Uncharacterized protein</fullName>
    </submittedName>
</protein>
<dbReference type="EMBL" id="CAJOBC010000872">
    <property type="protein sequence ID" value="CAF3634618.1"/>
    <property type="molecule type" value="Genomic_DNA"/>
</dbReference>
<dbReference type="EMBL" id="CAJNOQ010000872">
    <property type="protein sequence ID" value="CAF0846956.1"/>
    <property type="molecule type" value="Genomic_DNA"/>
</dbReference>
<evidence type="ECO:0000313" key="6">
    <source>
        <dbReference type="Proteomes" id="UP000663829"/>
    </source>
</evidence>
<dbReference type="Proteomes" id="UP000663829">
    <property type="component" value="Unassembled WGS sequence"/>
</dbReference>
<organism evidence="3 6">
    <name type="scientific">Didymodactylos carnosus</name>
    <dbReference type="NCBI Taxonomy" id="1234261"/>
    <lineage>
        <taxon>Eukaryota</taxon>
        <taxon>Metazoa</taxon>
        <taxon>Spiralia</taxon>
        <taxon>Gnathifera</taxon>
        <taxon>Rotifera</taxon>
        <taxon>Eurotatoria</taxon>
        <taxon>Bdelloidea</taxon>
        <taxon>Philodinida</taxon>
        <taxon>Philodinidae</taxon>
        <taxon>Didymodactylos</taxon>
    </lineage>
</organism>
<keyword evidence="6" id="KW-1185">Reference proteome</keyword>
<dbReference type="AlphaFoldDB" id="A0A813W247"/>
<sequence>MTRYKPCYSNSSTSNDASSRTRPCGGEERDRSRSSNRHMNNRSRSSDSYDQSESSRGSSKTSKSSCSRGADYNVNVSSCSNRQYHQKPTSHRSHHERERRHRRKSRSRTRSRHRKKYRKSILTMVKKQNLSLFNNDKKNDNNLLQRQVSNDFAIYRGSDIYNQGYAQTIKSLLSTGQLWLLM</sequence>
<dbReference type="EMBL" id="CAJOBA010000150">
    <property type="protein sequence ID" value="CAF3508742.1"/>
    <property type="molecule type" value="Genomic_DNA"/>
</dbReference>
<feature type="compositionally biased region" description="Low complexity" evidence="1">
    <location>
        <begin position="42"/>
        <end position="69"/>
    </location>
</feature>